<dbReference type="SUPFAM" id="SSF54593">
    <property type="entry name" value="Glyoxalase/Bleomycin resistance protein/Dihydroxybiphenyl dioxygenase"/>
    <property type="match status" value="1"/>
</dbReference>
<proteinExistence type="predicted"/>
<accession>A0A1F7JGN0</accession>
<dbReference type="InterPro" id="IPR004360">
    <property type="entry name" value="Glyas_Fos-R_dOase_dom"/>
</dbReference>
<dbReference type="Pfam" id="PF00903">
    <property type="entry name" value="Glyoxalase"/>
    <property type="match status" value="1"/>
</dbReference>
<dbReference type="EMBL" id="MGAV01000013">
    <property type="protein sequence ID" value="OGK54752.1"/>
    <property type="molecule type" value="Genomic_DNA"/>
</dbReference>
<dbReference type="AlphaFoldDB" id="A0A1F7JGN0"/>
<dbReference type="CDD" id="cd07247">
    <property type="entry name" value="SgaA_N_like"/>
    <property type="match status" value="1"/>
</dbReference>
<evidence type="ECO:0000313" key="2">
    <source>
        <dbReference type="EMBL" id="OGK54752.1"/>
    </source>
</evidence>
<protein>
    <submittedName>
        <fullName evidence="2">Glyoxalase</fullName>
    </submittedName>
</protein>
<dbReference type="Proteomes" id="UP000177418">
    <property type="component" value="Unassembled WGS sequence"/>
</dbReference>
<evidence type="ECO:0000313" key="3">
    <source>
        <dbReference type="Proteomes" id="UP000177418"/>
    </source>
</evidence>
<evidence type="ECO:0000259" key="1">
    <source>
        <dbReference type="Pfam" id="PF00903"/>
    </source>
</evidence>
<dbReference type="InterPro" id="IPR029068">
    <property type="entry name" value="Glyas_Bleomycin-R_OHBP_Dase"/>
</dbReference>
<dbReference type="InterPro" id="IPR052164">
    <property type="entry name" value="Anthracycline_SecMetBiosynth"/>
</dbReference>
<comment type="caution">
    <text evidence="2">The sequence shown here is derived from an EMBL/GenBank/DDBJ whole genome shotgun (WGS) entry which is preliminary data.</text>
</comment>
<name>A0A1F7JGN0_9BACT</name>
<dbReference type="PANTHER" id="PTHR33993">
    <property type="entry name" value="GLYOXALASE-RELATED"/>
    <property type="match status" value="1"/>
</dbReference>
<reference evidence="2 3" key="1">
    <citation type="journal article" date="2016" name="Nat. Commun.">
        <title>Thousands of microbial genomes shed light on interconnected biogeochemical processes in an aquifer system.</title>
        <authorList>
            <person name="Anantharaman K."/>
            <person name="Brown C.T."/>
            <person name="Hug L.A."/>
            <person name="Sharon I."/>
            <person name="Castelle C.J."/>
            <person name="Probst A.J."/>
            <person name="Thomas B.C."/>
            <person name="Singh A."/>
            <person name="Wilkins M.J."/>
            <person name="Karaoz U."/>
            <person name="Brodie E.L."/>
            <person name="Williams K.H."/>
            <person name="Hubbard S.S."/>
            <person name="Banfield J.F."/>
        </authorList>
    </citation>
    <scope>NUCLEOTIDE SEQUENCE [LARGE SCALE GENOMIC DNA]</scope>
</reference>
<organism evidence="2 3">
    <name type="scientific">Candidatus Roizmanbacteria bacterium RIFCSPLOWO2_02_FULL_36_11</name>
    <dbReference type="NCBI Taxonomy" id="1802071"/>
    <lineage>
        <taxon>Bacteria</taxon>
        <taxon>Candidatus Roizmaniibacteriota</taxon>
    </lineage>
</organism>
<dbReference type="PANTHER" id="PTHR33993:SF2">
    <property type="entry name" value="VOC DOMAIN-CONTAINING PROTEIN"/>
    <property type="match status" value="1"/>
</dbReference>
<feature type="domain" description="Glyoxalase/fosfomycin resistance/dioxygenase" evidence="1">
    <location>
        <begin position="3"/>
        <end position="121"/>
    </location>
</feature>
<gene>
    <name evidence="2" type="ORF">A3H78_05685</name>
</gene>
<sequence length="131" mass="14648">MNRVVHFEIQADVVERAIKFYKAVFNWEFPKWMDNPPYWGIMTALQDSKEPGINGGLLKRLCPAPKLGQGTNAYVCTVQVENFDEIAAEIVKAGGKVAMPKHAITGMAWQGYFIDTEGNTFGIHQSDKNAK</sequence>
<dbReference type="Gene3D" id="3.10.180.10">
    <property type="entry name" value="2,3-Dihydroxybiphenyl 1,2-Dioxygenase, domain 1"/>
    <property type="match status" value="1"/>
</dbReference>